<dbReference type="KEGG" id="ipo:Ilyop_2708"/>
<gene>
    <name evidence="2" type="ordered locus">Ilyop_2708</name>
</gene>
<dbReference type="Pfam" id="PF22677">
    <property type="entry name" value="Ble-like_N"/>
    <property type="match status" value="1"/>
</dbReference>
<sequence>MATITHFQIPAEDIQRAKKFYQELFGWKIEKVPGDLQYYFIETTDADGTIGVGGGIMKRETPEEQITNFIGVSSINECCPKIVALGGKILQPKSPVVNWGYFAIFCDTENNIFGLWEDDKDATM</sequence>
<dbReference type="Proteomes" id="UP000006875">
    <property type="component" value="Plasmid pILYOP01"/>
</dbReference>
<proteinExistence type="predicted"/>
<dbReference type="CDD" id="cd07247">
    <property type="entry name" value="SgaA_N_like"/>
    <property type="match status" value="1"/>
</dbReference>
<evidence type="ECO:0000259" key="1">
    <source>
        <dbReference type="Pfam" id="PF22677"/>
    </source>
</evidence>
<geneLocation type="plasmid" evidence="2 3">
    <name>pILYOP01</name>
</geneLocation>
<accession>E3HCR8</accession>
<reference evidence="2 3" key="1">
    <citation type="journal article" date="2010" name="Stand. Genomic Sci.">
        <title>Complete genome sequence of Ilyobacter polytropus type strain (CuHbu1).</title>
        <authorList>
            <person name="Sikorski J."/>
            <person name="Chertkov O."/>
            <person name="Lapidus A."/>
            <person name="Nolan M."/>
            <person name="Lucas S."/>
            <person name="Del Rio T.G."/>
            <person name="Tice H."/>
            <person name="Cheng J.F."/>
            <person name="Tapia R."/>
            <person name="Han C."/>
            <person name="Goodwin L."/>
            <person name="Pitluck S."/>
            <person name="Liolios K."/>
            <person name="Ivanova N."/>
            <person name="Mavromatis K."/>
            <person name="Mikhailova N."/>
            <person name="Pati A."/>
            <person name="Chen A."/>
            <person name="Palaniappan K."/>
            <person name="Land M."/>
            <person name="Hauser L."/>
            <person name="Chang Y.J."/>
            <person name="Jeffries C.D."/>
            <person name="Brambilla E."/>
            <person name="Yasawong M."/>
            <person name="Rohde M."/>
            <person name="Pukall R."/>
            <person name="Spring S."/>
            <person name="Goker M."/>
            <person name="Woyke T."/>
            <person name="Bristow J."/>
            <person name="Eisen J.A."/>
            <person name="Markowitz V."/>
            <person name="Hugenholtz P."/>
            <person name="Kyrpides N.C."/>
            <person name="Klenk H.P."/>
        </authorList>
    </citation>
    <scope>NUCLEOTIDE SEQUENCE [LARGE SCALE GENOMIC DNA]</scope>
    <source>
        <strain evidence="3">ATCC 51220 / DSM 2926 / LMG 16218 / CuHBu1</strain>
        <plasmid evidence="3">pILYOP01</plasmid>
    </source>
</reference>
<dbReference type="SUPFAM" id="SSF54593">
    <property type="entry name" value="Glyoxalase/Bleomycin resistance protein/Dihydroxybiphenyl dioxygenase"/>
    <property type="match status" value="1"/>
</dbReference>
<dbReference type="AlphaFoldDB" id="E3HCR8"/>
<evidence type="ECO:0000313" key="2">
    <source>
        <dbReference type="EMBL" id="ADO84463.1"/>
    </source>
</evidence>
<evidence type="ECO:0000313" key="3">
    <source>
        <dbReference type="Proteomes" id="UP000006875"/>
    </source>
</evidence>
<dbReference type="RefSeq" id="WP_013389120.1">
    <property type="nucleotide sequence ID" value="NC_014633.1"/>
</dbReference>
<dbReference type="InterPro" id="IPR053863">
    <property type="entry name" value="Glyoxy/Ble-like_N"/>
</dbReference>
<dbReference type="PANTHER" id="PTHR33993:SF2">
    <property type="entry name" value="VOC DOMAIN-CONTAINING PROTEIN"/>
    <property type="match status" value="1"/>
</dbReference>
<dbReference type="HOGENOM" id="CLU_127592_3_0_0"/>
<dbReference type="Gene3D" id="3.10.180.10">
    <property type="entry name" value="2,3-Dihydroxybiphenyl 1,2-Dioxygenase, domain 1"/>
    <property type="match status" value="1"/>
</dbReference>
<dbReference type="InterPro" id="IPR052164">
    <property type="entry name" value="Anthracycline_SecMetBiosynth"/>
</dbReference>
<dbReference type="EMBL" id="CP002282">
    <property type="protein sequence ID" value="ADO84463.1"/>
    <property type="molecule type" value="Genomic_DNA"/>
</dbReference>
<organism evidence="2 3">
    <name type="scientific">Ilyobacter polytropus (strain ATCC 51220 / DSM 2926 / LMG 16218 / CuHBu1)</name>
    <dbReference type="NCBI Taxonomy" id="572544"/>
    <lineage>
        <taxon>Bacteria</taxon>
        <taxon>Fusobacteriati</taxon>
        <taxon>Fusobacteriota</taxon>
        <taxon>Fusobacteriia</taxon>
        <taxon>Fusobacteriales</taxon>
        <taxon>Fusobacteriaceae</taxon>
        <taxon>Ilyobacter</taxon>
    </lineage>
</organism>
<keyword evidence="2" id="KW-0614">Plasmid</keyword>
<dbReference type="PANTHER" id="PTHR33993">
    <property type="entry name" value="GLYOXALASE-RELATED"/>
    <property type="match status" value="1"/>
</dbReference>
<dbReference type="InterPro" id="IPR029068">
    <property type="entry name" value="Glyas_Bleomycin-R_OHBP_Dase"/>
</dbReference>
<feature type="domain" description="Glyoxalase/Bleomycin resistance-like N-terminal" evidence="1">
    <location>
        <begin position="3"/>
        <end position="43"/>
    </location>
</feature>
<name>E3HCR8_ILYPC</name>
<protein>
    <submittedName>
        <fullName evidence="2">Glyoxalase/bleomycin resistance protein/dioxygenase</fullName>
    </submittedName>
</protein>
<keyword evidence="3" id="KW-1185">Reference proteome</keyword>
<dbReference type="OrthoDB" id="9798430at2"/>